<dbReference type="InterPro" id="IPR046336">
    <property type="entry name" value="Lon_prtase_N_sf"/>
</dbReference>
<feature type="domain" description="F-box" evidence="1">
    <location>
        <begin position="160"/>
        <end position="206"/>
    </location>
</feature>
<dbReference type="InterPro" id="IPR015947">
    <property type="entry name" value="PUA-like_sf"/>
</dbReference>
<dbReference type="GO" id="GO:0008233">
    <property type="term" value="F:peptidase activity"/>
    <property type="evidence" value="ECO:0007669"/>
    <property type="project" value="UniProtKB-KW"/>
</dbReference>
<dbReference type="Gene3D" id="2.30.130.40">
    <property type="entry name" value="LON domain-like"/>
    <property type="match status" value="1"/>
</dbReference>
<dbReference type="InterPro" id="IPR001810">
    <property type="entry name" value="F-box_dom"/>
</dbReference>
<dbReference type="GO" id="GO:0006508">
    <property type="term" value="P:proteolysis"/>
    <property type="evidence" value="ECO:0007669"/>
    <property type="project" value="UniProtKB-KW"/>
</dbReference>
<reference evidence="2 3" key="1">
    <citation type="submission" date="2019-07" db="EMBL/GenBank/DDBJ databases">
        <title>Whole genome shotgun sequence of Adhaeribacter aerolatus NBRC 106133.</title>
        <authorList>
            <person name="Hosoyama A."/>
            <person name="Uohara A."/>
            <person name="Ohji S."/>
            <person name="Ichikawa N."/>
        </authorList>
    </citation>
    <scope>NUCLEOTIDE SEQUENCE [LARGE SCALE GENOMIC DNA]</scope>
    <source>
        <strain evidence="2 3">NBRC 106133</strain>
    </source>
</reference>
<dbReference type="RefSeq" id="WP_146896294.1">
    <property type="nucleotide sequence ID" value="NZ_BJYS01000007.1"/>
</dbReference>
<dbReference type="OrthoDB" id="25394at2"/>
<dbReference type="PROSITE" id="PS50181">
    <property type="entry name" value="FBOX"/>
    <property type="match status" value="1"/>
</dbReference>
<proteinExistence type="predicted"/>
<comment type="caution">
    <text evidence="2">The sequence shown here is derived from an EMBL/GenBank/DDBJ whole genome shotgun (WGS) entry which is preliminary data.</text>
</comment>
<evidence type="ECO:0000313" key="2">
    <source>
        <dbReference type="EMBL" id="GEO03683.1"/>
    </source>
</evidence>
<dbReference type="InterPro" id="IPR003111">
    <property type="entry name" value="Lon_prtase_N"/>
</dbReference>
<dbReference type="SMART" id="SM00464">
    <property type="entry name" value="LON"/>
    <property type="match status" value="1"/>
</dbReference>
<dbReference type="Pfam" id="PF02190">
    <property type="entry name" value="LON_substr_bdg"/>
    <property type="match status" value="1"/>
</dbReference>
<evidence type="ECO:0000259" key="1">
    <source>
        <dbReference type="PROSITE" id="PS50181"/>
    </source>
</evidence>
<sequence>MTRFLPLFPLNLVVFPGEKLNLHIFEPRYKQLIQECETSGVTFGIPAYLQNQVSAIGTEVKLLSIQKIHSKGEMDIKTEGLRLIRVLDFFKQAPNKFYPAGTIEEIPDVLNEDPQLKIKITECIRQLYSILGINKIFLQLPANYRIFDIAHHLGLTTEQEYELLQLPDELTRQEFVWLHLQKLLPVVLETEKLKERVKMNGHFKNVVPPNF</sequence>
<accession>A0A512AVH2</accession>
<evidence type="ECO:0000313" key="3">
    <source>
        <dbReference type="Proteomes" id="UP000321532"/>
    </source>
</evidence>
<name>A0A512AVH2_9BACT</name>
<dbReference type="AlphaFoldDB" id="A0A512AVH2"/>
<keyword evidence="2" id="KW-0645">Protease</keyword>
<dbReference type="SUPFAM" id="SSF88697">
    <property type="entry name" value="PUA domain-like"/>
    <property type="match status" value="1"/>
</dbReference>
<dbReference type="EMBL" id="BJYS01000007">
    <property type="protein sequence ID" value="GEO03683.1"/>
    <property type="molecule type" value="Genomic_DNA"/>
</dbReference>
<organism evidence="2 3">
    <name type="scientific">Adhaeribacter aerolatus</name>
    <dbReference type="NCBI Taxonomy" id="670289"/>
    <lineage>
        <taxon>Bacteria</taxon>
        <taxon>Pseudomonadati</taxon>
        <taxon>Bacteroidota</taxon>
        <taxon>Cytophagia</taxon>
        <taxon>Cytophagales</taxon>
        <taxon>Hymenobacteraceae</taxon>
        <taxon>Adhaeribacter</taxon>
    </lineage>
</organism>
<dbReference type="Proteomes" id="UP000321532">
    <property type="component" value="Unassembled WGS sequence"/>
</dbReference>
<keyword evidence="3" id="KW-1185">Reference proteome</keyword>
<keyword evidence="2" id="KW-0378">Hydrolase</keyword>
<protein>
    <submittedName>
        <fullName evidence="2">ATP-dependent protease</fullName>
    </submittedName>
</protein>
<gene>
    <name evidence="2" type="ORF">AAE02nite_13470</name>
</gene>